<dbReference type="RefSeq" id="WP_122314347.1">
    <property type="nucleotide sequence ID" value="NZ_RBRE01000013.1"/>
</dbReference>
<accession>A0A3M4MAL5</accession>
<protein>
    <submittedName>
        <fullName evidence="1">Uncharacterized protein</fullName>
    </submittedName>
</protein>
<gene>
    <name evidence="1" type="ORF">ALQ04_02330</name>
</gene>
<reference evidence="1 2" key="1">
    <citation type="submission" date="2018-08" db="EMBL/GenBank/DDBJ databases">
        <title>Recombination of ecologically and evolutionarily significant loci maintains genetic cohesion in the Pseudomonas syringae species complex.</title>
        <authorList>
            <person name="Dillon M."/>
            <person name="Thakur S."/>
            <person name="Almeida R.N.D."/>
            <person name="Weir B.S."/>
            <person name="Guttman D.S."/>
        </authorList>
    </citation>
    <scope>NUCLEOTIDE SEQUENCE [LARGE SCALE GENOMIC DNA]</scope>
    <source>
        <strain evidence="1 2">ICMP 3353</strain>
    </source>
</reference>
<organism evidence="1 2">
    <name type="scientific">Pseudomonas cichorii</name>
    <dbReference type="NCBI Taxonomy" id="36746"/>
    <lineage>
        <taxon>Bacteria</taxon>
        <taxon>Pseudomonadati</taxon>
        <taxon>Pseudomonadota</taxon>
        <taxon>Gammaproteobacteria</taxon>
        <taxon>Pseudomonadales</taxon>
        <taxon>Pseudomonadaceae</taxon>
        <taxon>Pseudomonas</taxon>
    </lineage>
</organism>
<name>A0A3M4MAL5_PSECI</name>
<dbReference type="Proteomes" id="UP000277236">
    <property type="component" value="Unassembled WGS sequence"/>
</dbReference>
<dbReference type="AlphaFoldDB" id="A0A3M4MAL5"/>
<dbReference type="OrthoDB" id="6890721at2"/>
<evidence type="ECO:0000313" key="1">
    <source>
        <dbReference type="EMBL" id="RMQ50101.1"/>
    </source>
</evidence>
<evidence type="ECO:0000313" key="2">
    <source>
        <dbReference type="Proteomes" id="UP000277236"/>
    </source>
</evidence>
<proteinExistence type="predicted"/>
<comment type="caution">
    <text evidence="1">The sequence shown here is derived from an EMBL/GenBank/DDBJ whole genome shotgun (WGS) entry which is preliminary data.</text>
</comment>
<sequence length="257" mass="28245">MSVIHVDPSKAAVLLGLLALGGCQSPAVVKPTPEQINKLEEFSIGFRVALASNARVIRSELLDGQVKLRVKINRRNEVVFCEAEPYSAAIVPPAPLDPRLSAVASEACWNTLFPIVPSDVFDADGTAEIVAPLIFSSDEDTEELKLKRMGRVTRYAQSRFFWEQTLRNQPASSIGYADFRYVADAKGQVQGCLVNLRPSPQRPDAFKLDGDLQARLSAQCKQMNLRQLPGFTLDPHGVAEGTVRVEYMPWKGGPQPL</sequence>
<dbReference type="EMBL" id="RBRE01000013">
    <property type="protein sequence ID" value="RMQ50101.1"/>
    <property type="molecule type" value="Genomic_DNA"/>
</dbReference>